<feature type="transmembrane region" description="Helical" evidence="1">
    <location>
        <begin position="49"/>
        <end position="67"/>
    </location>
</feature>
<feature type="transmembrane region" description="Helical" evidence="1">
    <location>
        <begin position="95"/>
        <end position="120"/>
    </location>
</feature>
<gene>
    <name evidence="2" type="ORF">HF519_10080</name>
</gene>
<feature type="transmembrane region" description="Helical" evidence="1">
    <location>
        <begin position="219"/>
        <end position="237"/>
    </location>
</feature>
<keyword evidence="1" id="KW-0812">Transmembrane</keyword>
<feature type="transmembrane region" description="Helical" evidence="1">
    <location>
        <begin position="140"/>
        <end position="160"/>
    </location>
</feature>
<keyword evidence="3" id="KW-1185">Reference proteome</keyword>
<feature type="transmembrane region" description="Helical" evidence="1">
    <location>
        <begin position="397"/>
        <end position="414"/>
    </location>
</feature>
<evidence type="ECO:0000256" key="1">
    <source>
        <dbReference type="SAM" id="Phobius"/>
    </source>
</evidence>
<keyword evidence="1" id="KW-0472">Membrane</keyword>
<dbReference type="Proteomes" id="UP000586918">
    <property type="component" value="Unassembled WGS sequence"/>
</dbReference>
<accession>A0A848DGZ2</accession>
<evidence type="ECO:0000313" key="3">
    <source>
        <dbReference type="Proteomes" id="UP000586918"/>
    </source>
</evidence>
<reference evidence="2 3" key="1">
    <citation type="submission" date="2020-04" db="EMBL/GenBank/DDBJ databases">
        <authorList>
            <person name="Klaysubun C."/>
            <person name="Duangmal K."/>
            <person name="Lipun K."/>
        </authorList>
    </citation>
    <scope>NUCLEOTIDE SEQUENCE [LARGE SCALE GENOMIC DNA]</scope>
    <source>
        <strain evidence="2 3">DSM 45300</strain>
    </source>
</reference>
<dbReference type="AlphaFoldDB" id="A0A848DGZ2"/>
<proteinExistence type="predicted"/>
<dbReference type="EMBL" id="JAAXKZ010000027">
    <property type="protein sequence ID" value="NMH91917.1"/>
    <property type="molecule type" value="Genomic_DNA"/>
</dbReference>
<evidence type="ECO:0008006" key="4">
    <source>
        <dbReference type="Google" id="ProtNLM"/>
    </source>
</evidence>
<feature type="transmembrane region" description="Helical" evidence="1">
    <location>
        <begin position="7"/>
        <end position="29"/>
    </location>
</feature>
<feature type="transmembrane region" description="Helical" evidence="1">
    <location>
        <begin position="342"/>
        <end position="363"/>
    </location>
</feature>
<protein>
    <recommendedName>
        <fullName evidence="4">Oligosaccharide repeat unit polymerase</fullName>
    </recommendedName>
</protein>
<evidence type="ECO:0000313" key="2">
    <source>
        <dbReference type="EMBL" id="NMH91917.1"/>
    </source>
</evidence>
<comment type="caution">
    <text evidence="2">The sequence shown here is derived from an EMBL/GenBank/DDBJ whole genome shotgun (WGS) entry which is preliminary data.</text>
</comment>
<organism evidence="2 3">
    <name type="scientific">Pseudonocardia bannensis</name>
    <dbReference type="NCBI Taxonomy" id="630973"/>
    <lineage>
        <taxon>Bacteria</taxon>
        <taxon>Bacillati</taxon>
        <taxon>Actinomycetota</taxon>
        <taxon>Actinomycetes</taxon>
        <taxon>Pseudonocardiales</taxon>
        <taxon>Pseudonocardiaceae</taxon>
        <taxon>Pseudonocardia</taxon>
    </lineage>
</organism>
<sequence>MEFTFPWWLHPISLVALVPLATALVSILLPESAYEIWRVRKHLDFEESVTLLVGLVSLFLGLILTSYRHGHSSRLRFHISDTQLRRLHVAYRWSFRLTVVGYVLWMGFAVASGVGSAQLLAVLEQQQGAISGLKENARPVGGLTTLTQFGSVTAVLGALLRRIDAGSRWYRAIIVFALFRALFYAERLALIEVVLPLIIFHVLTTESRPDWKSRVVRLLPLYAVPALWAVFGAFEYFRSWAILRYQTSESFFEFVSLRLLGYYVTSYNNSALFDVALQNLPGPQSPYQSFPLVWNAPGLSEVLNPPTYLGMSSGEWIEGVLVRHADPQFTNKGSFLLTHGEMGLVGMVLVWLITGLVIGSLYASIMRGNLGALLGYATVAIGLLELPRIIYWTEGRAFPVLIAVVTLVRILRPAKTSACLRSSRRPSQA</sequence>
<keyword evidence="1" id="KW-1133">Transmembrane helix</keyword>
<feature type="transmembrane region" description="Helical" evidence="1">
    <location>
        <begin position="172"/>
        <end position="199"/>
    </location>
</feature>
<name>A0A848DGZ2_9PSEU</name>